<feature type="transmembrane region" description="Helical" evidence="8">
    <location>
        <begin position="152"/>
        <end position="171"/>
    </location>
</feature>
<feature type="transmembrane region" description="Helical" evidence="8">
    <location>
        <begin position="252"/>
        <end position="269"/>
    </location>
</feature>
<dbReference type="EMBL" id="JARGDH010000005">
    <property type="protein sequence ID" value="KAL0267442.1"/>
    <property type="molecule type" value="Genomic_DNA"/>
</dbReference>
<sequence>MPSTIRQYLLVDNKKCRRNSAPEYLGNYRSPYGSRILDSRHYWLRASTSDLSVLLDNQSESGSSLELDTSNLSRELSPAPTTKDNLSEASQGSYQSIPLIHFEIYRRREEEYSVWNVLRSWSIWRIVFLSQIMAGCLTVMDYCNKYMKTKSHNVIVAGHCFANYIFLSVLWTTRLACRNDERGILEVLKLSGLRYVLLSVLHVEANYFLLSSFQEDSYMGNQMIDLIAASLSLVLAYVCLEVQFQLTHVNGFALSIIGGIGFCVANAVSKTGEDDISWGDILRIGSGIFLALNNLAQELIVKSIDSVEYLGMIGFLGSFISGLQTILLNGNKTLIGNSYYWTSVISFSAVQFAFSCLAPLILRDIGTTGLHLALISSEFYSYLIYWLNEKDEFQLLYIVSYALVLLGFCLFVLKRTTIGTHYFFPVKVIIPKGS</sequence>
<dbReference type="Pfam" id="PF06027">
    <property type="entry name" value="SLC35F"/>
    <property type="match status" value="1"/>
</dbReference>
<evidence type="ECO:0000256" key="7">
    <source>
        <dbReference type="ARBA" id="ARBA00037727"/>
    </source>
</evidence>
<evidence type="ECO:0008006" key="10">
    <source>
        <dbReference type="Google" id="ProtNLM"/>
    </source>
</evidence>
<proteinExistence type="inferred from homology"/>
<evidence type="ECO:0000256" key="2">
    <source>
        <dbReference type="ARBA" id="ARBA00007863"/>
    </source>
</evidence>
<reference evidence="9" key="1">
    <citation type="journal article" date="2024" name="Gigascience">
        <title>Chromosome-level genome of the poultry shaft louse Menopon gallinae provides insight into the host-switching and adaptive evolution of parasitic lice.</title>
        <authorList>
            <person name="Xu Y."/>
            <person name="Ma L."/>
            <person name="Liu S."/>
            <person name="Liang Y."/>
            <person name="Liu Q."/>
            <person name="He Z."/>
            <person name="Tian L."/>
            <person name="Duan Y."/>
            <person name="Cai W."/>
            <person name="Li H."/>
            <person name="Song F."/>
        </authorList>
    </citation>
    <scope>NUCLEOTIDE SEQUENCE</scope>
    <source>
        <strain evidence="9">Cailab_2023a</strain>
    </source>
</reference>
<feature type="transmembrane region" description="Helical" evidence="8">
    <location>
        <begin position="122"/>
        <end position="140"/>
    </location>
</feature>
<evidence type="ECO:0000256" key="1">
    <source>
        <dbReference type="ARBA" id="ARBA00004141"/>
    </source>
</evidence>
<comment type="function">
    <text evidence="7">Putative solute transporter.</text>
</comment>
<feature type="transmembrane region" description="Helical" evidence="8">
    <location>
        <begin position="222"/>
        <end position="240"/>
    </location>
</feature>
<accession>A0AAW2HCD9</accession>
<comment type="caution">
    <text evidence="9">The sequence shown here is derived from an EMBL/GenBank/DDBJ whole genome shotgun (WGS) entry which is preliminary data.</text>
</comment>
<feature type="transmembrane region" description="Helical" evidence="8">
    <location>
        <begin position="393"/>
        <end position="413"/>
    </location>
</feature>
<dbReference type="AlphaFoldDB" id="A0AAW2HCD9"/>
<comment type="subcellular location">
    <subcellularLocation>
        <location evidence="1">Membrane</location>
        <topology evidence="1">Multi-pass membrane protein</topology>
    </subcellularLocation>
</comment>
<feature type="transmembrane region" description="Helical" evidence="8">
    <location>
        <begin position="339"/>
        <end position="362"/>
    </location>
</feature>
<dbReference type="InterPro" id="IPR052221">
    <property type="entry name" value="SLC35F_Transporter"/>
</dbReference>
<keyword evidence="5 8" id="KW-1133">Transmembrane helix</keyword>
<dbReference type="InterPro" id="IPR009262">
    <property type="entry name" value="SLC35_F1/F2/F6"/>
</dbReference>
<organism evidence="9">
    <name type="scientific">Menopon gallinae</name>
    <name type="common">poultry shaft louse</name>
    <dbReference type="NCBI Taxonomy" id="328185"/>
    <lineage>
        <taxon>Eukaryota</taxon>
        <taxon>Metazoa</taxon>
        <taxon>Ecdysozoa</taxon>
        <taxon>Arthropoda</taxon>
        <taxon>Hexapoda</taxon>
        <taxon>Insecta</taxon>
        <taxon>Pterygota</taxon>
        <taxon>Neoptera</taxon>
        <taxon>Paraneoptera</taxon>
        <taxon>Psocodea</taxon>
        <taxon>Troctomorpha</taxon>
        <taxon>Phthiraptera</taxon>
        <taxon>Amblycera</taxon>
        <taxon>Menoponidae</taxon>
        <taxon>Menopon</taxon>
    </lineage>
</organism>
<protein>
    <recommendedName>
        <fullName evidence="10">Solute carrier family 35 member F2</fullName>
    </recommendedName>
</protein>
<gene>
    <name evidence="9" type="ORF">PYX00_009711</name>
</gene>
<keyword evidence="6 8" id="KW-0472">Membrane</keyword>
<dbReference type="PANTHER" id="PTHR14233">
    <property type="entry name" value="DUF914-RELATED"/>
    <property type="match status" value="1"/>
</dbReference>
<evidence type="ECO:0000256" key="3">
    <source>
        <dbReference type="ARBA" id="ARBA00022448"/>
    </source>
</evidence>
<comment type="similarity">
    <text evidence="2">Belongs to the SLC35F solute transporter family.</text>
</comment>
<dbReference type="PANTHER" id="PTHR14233:SF4">
    <property type="entry name" value="SOLUTE CARRIER FAMILY 35 MEMBER F2"/>
    <property type="match status" value="1"/>
</dbReference>
<evidence type="ECO:0000256" key="4">
    <source>
        <dbReference type="ARBA" id="ARBA00022692"/>
    </source>
</evidence>
<dbReference type="GO" id="GO:0022857">
    <property type="term" value="F:transmembrane transporter activity"/>
    <property type="evidence" value="ECO:0007669"/>
    <property type="project" value="InterPro"/>
</dbReference>
<keyword evidence="3" id="KW-0813">Transport</keyword>
<evidence type="ECO:0000256" key="6">
    <source>
        <dbReference type="ARBA" id="ARBA00023136"/>
    </source>
</evidence>
<name>A0AAW2HCD9_9NEOP</name>
<feature type="transmembrane region" description="Helical" evidence="8">
    <location>
        <begin position="307"/>
        <end position="327"/>
    </location>
</feature>
<dbReference type="GO" id="GO:0016020">
    <property type="term" value="C:membrane"/>
    <property type="evidence" value="ECO:0007669"/>
    <property type="project" value="UniProtKB-SubCell"/>
</dbReference>
<evidence type="ECO:0000256" key="5">
    <source>
        <dbReference type="ARBA" id="ARBA00022989"/>
    </source>
</evidence>
<evidence type="ECO:0000313" key="9">
    <source>
        <dbReference type="EMBL" id="KAL0267442.1"/>
    </source>
</evidence>
<evidence type="ECO:0000256" key="8">
    <source>
        <dbReference type="SAM" id="Phobius"/>
    </source>
</evidence>
<feature type="transmembrane region" description="Helical" evidence="8">
    <location>
        <begin position="192"/>
        <end position="210"/>
    </location>
</feature>
<keyword evidence="4 8" id="KW-0812">Transmembrane</keyword>